<reference evidence="1 2" key="1">
    <citation type="submission" date="2018-05" db="EMBL/GenBank/DDBJ databases">
        <title>Draft genome sequence of Scytalidium lignicola DSM 105466, a ubiquitous saprotrophic fungus.</title>
        <authorList>
            <person name="Buettner E."/>
            <person name="Gebauer A.M."/>
            <person name="Hofrichter M."/>
            <person name="Liers C."/>
            <person name="Kellner H."/>
        </authorList>
    </citation>
    <scope>NUCLEOTIDE SEQUENCE [LARGE SCALE GENOMIC DNA]</scope>
    <source>
        <strain evidence="1 2">DSM 105466</strain>
    </source>
</reference>
<proteinExistence type="predicted"/>
<dbReference type="EMBL" id="NCSJ02000340">
    <property type="protein sequence ID" value="RFU25353.1"/>
    <property type="molecule type" value="Genomic_DNA"/>
</dbReference>
<dbReference type="AlphaFoldDB" id="A0A3E2GX75"/>
<comment type="caution">
    <text evidence="1">The sequence shown here is derived from an EMBL/GenBank/DDBJ whole genome shotgun (WGS) entry which is preliminary data.</text>
</comment>
<organism evidence="1 2">
    <name type="scientific">Scytalidium lignicola</name>
    <name type="common">Hyphomycete</name>
    <dbReference type="NCBI Taxonomy" id="5539"/>
    <lineage>
        <taxon>Eukaryota</taxon>
        <taxon>Fungi</taxon>
        <taxon>Dikarya</taxon>
        <taxon>Ascomycota</taxon>
        <taxon>Pezizomycotina</taxon>
        <taxon>Leotiomycetes</taxon>
        <taxon>Leotiomycetes incertae sedis</taxon>
        <taxon>Scytalidium</taxon>
    </lineage>
</organism>
<feature type="non-terminal residue" evidence="1">
    <location>
        <position position="74"/>
    </location>
</feature>
<keyword evidence="2" id="KW-1185">Reference proteome</keyword>
<dbReference type="Proteomes" id="UP000258309">
    <property type="component" value="Unassembled WGS sequence"/>
</dbReference>
<sequence>MLMQICVPPGIKQPFTGSLPLGAALKDSTPVRGEGYEPTALSVEPRLSRIDDLLRPSQHYRNIVTKEMDRFGGT</sequence>
<evidence type="ECO:0000313" key="2">
    <source>
        <dbReference type="Proteomes" id="UP000258309"/>
    </source>
</evidence>
<feature type="non-terminal residue" evidence="1">
    <location>
        <position position="1"/>
    </location>
</feature>
<protein>
    <submittedName>
        <fullName evidence="1">Uncharacterized protein</fullName>
    </submittedName>
</protein>
<accession>A0A3E2GX75</accession>
<gene>
    <name evidence="1" type="ORF">B7463_g10987</name>
</gene>
<name>A0A3E2GX75_SCYLI</name>
<evidence type="ECO:0000313" key="1">
    <source>
        <dbReference type="EMBL" id="RFU25353.1"/>
    </source>
</evidence>